<dbReference type="Gene3D" id="3.10.350.10">
    <property type="entry name" value="LysM domain"/>
    <property type="match status" value="2"/>
</dbReference>
<dbReference type="Pfam" id="PF01464">
    <property type="entry name" value="SLT"/>
    <property type="match status" value="1"/>
</dbReference>
<dbReference type="InterPro" id="IPR018392">
    <property type="entry name" value="LysM"/>
</dbReference>
<keyword evidence="4" id="KW-1185">Reference proteome</keyword>
<dbReference type="SUPFAM" id="SSF53955">
    <property type="entry name" value="Lysozyme-like"/>
    <property type="match status" value="1"/>
</dbReference>
<evidence type="ECO:0000313" key="4">
    <source>
        <dbReference type="Proteomes" id="UP000293638"/>
    </source>
</evidence>
<dbReference type="AlphaFoldDB" id="A0A4Q7NGC2"/>
<dbReference type="InterPro" id="IPR023346">
    <property type="entry name" value="Lysozyme-like_dom_sf"/>
</dbReference>
<feature type="compositionally biased region" description="Low complexity" evidence="1">
    <location>
        <begin position="180"/>
        <end position="190"/>
    </location>
</feature>
<dbReference type="PANTHER" id="PTHR33734">
    <property type="entry name" value="LYSM DOMAIN-CONTAINING GPI-ANCHORED PROTEIN 2"/>
    <property type="match status" value="1"/>
</dbReference>
<dbReference type="RefSeq" id="WP_130494057.1">
    <property type="nucleotide sequence ID" value="NZ_SGXD01000004.1"/>
</dbReference>
<name>A0A4Q7NGC2_9ACTN</name>
<dbReference type="Gene3D" id="1.10.530.10">
    <property type="match status" value="1"/>
</dbReference>
<comment type="caution">
    <text evidence="3">The sequence shown here is derived from an EMBL/GenBank/DDBJ whole genome shotgun (WGS) entry which is preliminary data.</text>
</comment>
<sequence length="365" mass="38902">MSEATPGRAAGPRPRRAGALRALAVPLLVAVLGTAAAPGWTTVRVRQGDTLSAIAHRYHTSVARLVRANDLPGNGHVIIAGAVLKVPTAAAQAKIAAKRSAGSRAHRTTARRTTVRTTTVRSTRVVYVRYVVRPGDSLQRIARHYGTPASAIRLRNSLPGDSMVRIGQVLRIPVHRTTAVRTTTRTPSRTPTRRKATSRPLRTTGSNSFAGRTYPSETVRRAAVNRAKLASRSLPSRDRMRAIIASTARKHGVSPSLALAVAYQESGWSPRVVSVAGAIGALQVMPATGEWASGIVGRRLNLLDPYDNATAGVVLLQVLTRTAATTEQAVAGYYQGLASVRSRGMFSDTKQYVASVMALRGRFGA</sequence>
<dbReference type="PANTHER" id="PTHR33734:SF22">
    <property type="entry name" value="MEMBRANE-BOUND LYTIC MUREIN TRANSGLYCOSYLASE D"/>
    <property type="match status" value="1"/>
</dbReference>
<dbReference type="PROSITE" id="PS51782">
    <property type="entry name" value="LYSM"/>
    <property type="match status" value="2"/>
</dbReference>
<dbReference type="EMBL" id="SGXD01000004">
    <property type="protein sequence ID" value="RZS82951.1"/>
    <property type="molecule type" value="Genomic_DNA"/>
</dbReference>
<dbReference type="GO" id="GO:0008932">
    <property type="term" value="F:lytic endotransglycosylase activity"/>
    <property type="evidence" value="ECO:0007669"/>
    <property type="project" value="TreeGrafter"/>
</dbReference>
<dbReference type="CDD" id="cd00118">
    <property type="entry name" value="LysM"/>
    <property type="match status" value="2"/>
</dbReference>
<evidence type="ECO:0000313" key="3">
    <source>
        <dbReference type="EMBL" id="RZS82951.1"/>
    </source>
</evidence>
<dbReference type="InterPro" id="IPR008258">
    <property type="entry name" value="Transglycosylase_SLT_dom_1"/>
</dbReference>
<feature type="domain" description="LysM" evidence="2">
    <location>
        <begin position="41"/>
        <end position="86"/>
    </location>
</feature>
<reference evidence="3 4" key="1">
    <citation type="submission" date="2019-02" db="EMBL/GenBank/DDBJ databases">
        <title>Genomic Encyclopedia of Type Strains, Phase IV (KMG-IV): sequencing the most valuable type-strain genomes for metagenomic binning, comparative biology and taxonomic classification.</title>
        <authorList>
            <person name="Goeker M."/>
        </authorList>
    </citation>
    <scope>NUCLEOTIDE SEQUENCE [LARGE SCALE GENOMIC DNA]</scope>
    <source>
        <strain evidence="3 4">DSM 45622</strain>
    </source>
</reference>
<organism evidence="3 4">
    <name type="scientific">Motilibacter rhizosphaerae</name>
    <dbReference type="NCBI Taxonomy" id="598652"/>
    <lineage>
        <taxon>Bacteria</taxon>
        <taxon>Bacillati</taxon>
        <taxon>Actinomycetota</taxon>
        <taxon>Actinomycetes</taxon>
        <taxon>Motilibacterales</taxon>
        <taxon>Motilibacteraceae</taxon>
        <taxon>Motilibacter</taxon>
    </lineage>
</organism>
<dbReference type="Proteomes" id="UP000293638">
    <property type="component" value="Unassembled WGS sequence"/>
</dbReference>
<dbReference type="SMART" id="SM00257">
    <property type="entry name" value="LysM"/>
    <property type="match status" value="2"/>
</dbReference>
<evidence type="ECO:0000259" key="2">
    <source>
        <dbReference type="PROSITE" id="PS51782"/>
    </source>
</evidence>
<dbReference type="InterPro" id="IPR036779">
    <property type="entry name" value="LysM_dom_sf"/>
</dbReference>
<protein>
    <submittedName>
        <fullName evidence="3">LysM repeat protein</fullName>
    </submittedName>
</protein>
<evidence type="ECO:0000256" key="1">
    <source>
        <dbReference type="SAM" id="MobiDB-lite"/>
    </source>
</evidence>
<dbReference type="Pfam" id="PF01476">
    <property type="entry name" value="LysM"/>
    <property type="match status" value="2"/>
</dbReference>
<feature type="region of interest" description="Disordered" evidence="1">
    <location>
        <begin position="180"/>
        <end position="212"/>
    </location>
</feature>
<dbReference type="SUPFAM" id="SSF54106">
    <property type="entry name" value="LysM domain"/>
    <property type="match status" value="2"/>
</dbReference>
<proteinExistence type="predicted"/>
<accession>A0A4Q7NGC2</accession>
<feature type="domain" description="LysM" evidence="2">
    <location>
        <begin position="128"/>
        <end position="172"/>
    </location>
</feature>
<dbReference type="OrthoDB" id="5244690at2"/>
<feature type="compositionally biased region" description="Polar residues" evidence="1">
    <location>
        <begin position="200"/>
        <end position="210"/>
    </location>
</feature>
<gene>
    <name evidence="3" type="ORF">EV189_3349</name>
</gene>